<evidence type="ECO:0000256" key="1">
    <source>
        <dbReference type="SAM" id="SignalP"/>
    </source>
</evidence>
<comment type="caution">
    <text evidence="2">The sequence shown here is derived from an EMBL/GenBank/DDBJ whole genome shotgun (WGS) entry which is preliminary data.</text>
</comment>
<gene>
    <name evidence="2" type="ORF">BTO16_02785</name>
</gene>
<dbReference type="EMBL" id="MSCM01000001">
    <property type="protein sequence ID" value="PQJ81558.1"/>
    <property type="molecule type" value="Genomic_DNA"/>
</dbReference>
<reference evidence="2 3" key="1">
    <citation type="submission" date="2016-12" db="EMBL/GenBank/DDBJ databases">
        <title>Trade-off between light-utilization and light-protection in marine flavobacteria.</title>
        <authorList>
            <person name="Kumagai Y."/>
            <person name="Yoshizawa S."/>
            <person name="Kogure K."/>
            <person name="Iwasaki W."/>
        </authorList>
    </citation>
    <scope>NUCLEOTIDE SEQUENCE [LARGE SCALE GENOMIC DNA]</scope>
    <source>
        <strain evidence="2 3">ATCC 43844</strain>
    </source>
</reference>
<evidence type="ECO:0000313" key="2">
    <source>
        <dbReference type="EMBL" id="PQJ81558.1"/>
    </source>
</evidence>
<dbReference type="AlphaFoldDB" id="A0A2S7WVI0"/>
<sequence>MKKATLIIITLFSIVFSYGQTYTVDASASPSTLVCTGTGITSDGIYNALISNNIGTGHFRESLAGNKKTYVFNAQIRIGNATSSGSSSVWNCSNQHIKINAASFQIYGSVLQGNITLGQSADGGSFSVVGTVNDSFKLFDNGIFRAYGSALYAQNRIRLSSNCKFEVIDCDFEPEDGVTVSDGGGAAGSNSTISYDRSRVHHTKEVGIKLYAANNTNTFSLNATKVEGCKYAFQLGNSTNLRPILKDVKINSCEFHIVPNQGNANVVFVNPDFTTLRADIFDANDITTIAFRYSAKVLDAANIPIQDARCYYLDGNSNIVLNNTLTDASGNVTGLFNYNGETCLQNSTYVGITKTNRQNHSKSFASYLHNLKSESLSISKDISENIILSNDALITETSKAIVNAYTVIETTEKFYDRAKAFLVDNYKGETATIITRNDNTIDAKGHNVIIDATAATPFAFNGTTITIKANVYTGNIITSSSATVTTKNGAKLEGGYTDITGTNKFVHLDWNDSSQLEVSFINNDDNSVISSTGASPTTQVFKGFFLLPTPSPTNGISVEVSFSTAGGTPLYESIIPLKDLSFINLKVLLDNRGSEENQLKMLYLYKKLLVKTEAIKNTLSTSTNTNVTLTENITNTNSASGGTLENQEALIRLLKRLLNKVSANREALNN</sequence>
<proteinExistence type="predicted"/>
<dbReference type="Proteomes" id="UP000239068">
    <property type="component" value="Unassembled WGS sequence"/>
</dbReference>
<dbReference type="OrthoDB" id="1182718at2"/>
<dbReference type="RefSeq" id="WP_105020132.1">
    <property type="nucleotide sequence ID" value="NZ_MSCM01000001.1"/>
</dbReference>
<name>A0A2S7WVI0_9FLAO</name>
<organism evidence="2 3">
    <name type="scientific">Polaribacter glomeratus</name>
    <dbReference type="NCBI Taxonomy" id="102"/>
    <lineage>
        <taxon>Bacteria</taxon>
        <taxon>Pseudomonadati</taxon>
        <taxon>Bacteroidota</taxon>
        <taxon>Flavobacteriia</taxon>
        <taxon>Flavobacteriales</taxon>
        <taxon>Flavobacteriaceae</taxon>
    </lineage>
</organism>
<feature type="chain" id="PRO_5015597286" evidence="1">
    <location>
        <begin position="20"/>
        <end position="670"/>
    </location>
</feature>
<keyword evidence="1" id="KW-0732">Signal</keyword>
<accession>A0A2S7WVI0</accession>
<feature type="signal peptide" evidence="1">
    <location>
        <begin position="1"/>
        <end position="19"/>
    </location>
</feature>
<evidence type="ECO:0000313" key="3">
    <source>
        <dbReference type="Proteomes" id="UP000239068"/>
    </source>
</evidence>
<keyword evidence="3" id="KW-1185">Reference proteome</keyword>
<protein>
    <submittedName>
        <fullName evidence="2">Uncharacterized protein</fullName>
    </submittedName>
</protein>